<dbReference type="PANTHER" id="PTHR10953">
    <property type="entry name" value="UBIQUITIN-ACTIVATING ENZYME E1"/>
    <property type="match status" value="1"/>
</dbReference>
<comment type="caution">
    <text evidence="10">The sequence shown here is derived from an EMBL/GenBank/DDBJ whole genome shotgun (WGS) entry which is preliminary data.</text>
</comment>
<evidence type="ECO:0000256" key="7">
    <source>
        <dbReference type="ARBA" id="ARBA00022840"/>
    </source>
</evidence>
<dbReference type="GO" id="GO:0046872">
    <property type="term" value="F:metal ion binding"/>
    <property type="evidence" value="ECO:0007669"/>
    <property type="project" value="UniProtKB-KW"/>
</dbReference>
<comment type="similarity">
    <text evidence="1">Belongs to the ubiquitin-activating E1 family. UBA5 subfamily.</text>
</comment>
<keyword evidence="3" id="KW-0479">Metal-binding</keyword>
<evidence type="ECO:0000256" key="8">
    <source>
        <dbReference type="SAM" id="MobiDB-lite"/>
    </source>
</evidence>
<keyword evidence="5" id="KW-0833">Ubl conjugation pathway</keyword>
<evidence type="ECO:0000259" key="9">
    <source>
        <dbReference type="Pfam" id="PF00899"/>
    </source>
</evidence>
<dbReference type="AlphaFoldDB" id="A0AAV5EFX8"/>
<proteinExistence type="inferred from homology"/>
<keyword evidence="11" id="KW-1185">Reference proteome</keyword>
<organism evidence="10 11">
    <name type="scientific">Eleusine coracana subsp. coracana</name>
    <dbReference type="NCBI Taxonomy" id="191504"/>
    <lineage>
        <taxon>Eukaryota</taxon>
        <taxon>Viridiplantae</taxon>
        <taxon>Streptophyta</taxon>
        <taxon>Embryophyta</taxon>
        <taxon>Tracheophyta</taxon>
        <taxon>Spermatophyta</taxon>
        <taxon>Magnoliopsida</taxon>
        <taxon>Liliopsida</taxon>
        <taxon>Poales</taxon>
        <taxon>Poaceae</taxon>
        <taxon>PACMAD clade</taxon>
        <taxon>Chloridoideae</taxon>
        <taxon>Cynodonteae</taxon>
        <taxon>Eleusininae</taxon>
        <taxon>Eleusine</taxon>
    </lineage>
</organism>
<accession>A0AAV5EFX8</accession>
<keyword evidence="4" id="KW-0547">Nucleotide-binding</keyword>
<evidence type="ECO:0000256" key="2">
    <source>
        <dbReference type="ARBA" id="ARBA00016279"/>
    </source>
</evidence>
<dbReference type="Gene3D" id="3.40.50.720">
    <property type="entry name" value="NAD(P)-binding Rossmann-like Domain"/>
    <property type="match status" value="1"/>
</dbReference>
<dbReference type="InterPro" id="IPR045886">
    <property type="entry name" value="ThiF/MoeB/HesA"/>
</dbReference>
<dbReference type="InterPro" id="IPR000594">
    <property type="entry name" value="ThiF_NAD_FAD-bd"/>
</dbReference>
<keyword evidence="6" id="KW-0862">Zinc</keyword>
<dbReference type="InterPro" id="IPR029752">
    <property type="entry name" value="D-isomer_DH_CS1"/>
</dbReference>
<evidence type="ECO:0000256" key="4">
    <source>
        <dbReference type="ARBA" id="ARBA00022741"/>
    </source>
</evidence>
<reference evidence="10" key="2">
    <citation type="submission" date="2021-12" db="EMBL/GenBank/DDBJ databases">
        <title>Resequencing data analysis of finger millet.</title>
        <authorList>
            <person name="Hatakeyama M."/>
            <person name="Aluri S."/>
            <person name="Balachadran M.T."/>
            <person name="Sivarajan S.R."/>
            <person name="Poveda L."/>
            <person name="Shimizu-Inatsugi R."/>
            <person name="Schlapbach R."/>
            <person name="Sreeman S.M."/>
            <person name="Shimizu K.K."/>
        </authorList>
    </citation>
    <scope>NUCLEOTIDE SEQUENCE</scope>
</reference>
<evidence type="ECO:0000256" key="1">
    <source>
        <dbReference type="ARBA" id="ARBA00005339"/>
    </source>
</evidence>
<dbReference type="EMBL" id="BQKI01000075">
    <property type="protein sequence ID" value="GJN21130.1"/>
    <property type="molecule type" value="Genomic_DNA"/>
</dbReference>
<dbReference type="Proteomes" id="UP001054889">
    <property type="component" value="Unassembled WGS sequence"/>
</dbReference>
<gene>
    <name evidence="10" type="primary">gb08580</name>
    <name evidence="10" type="ORF">PR202_gb08580</name>
</gene>
<feature type="domain" description="THIF-type NAD/FAD binding fold" evidence="9">
    <location>
        <begin position="66"/>
        <end position="199"/>
    </location>
</feature>
<evidence type="ECO:0000313" key="10">
    <source>
        <dbReference type="EMBL" id="GJN21130.1"/>
    </source>
</evidence>
<name>A0AAV5EFX8_ELECO</name>
<dbReference type="GO" id="GO:0005524">
    <property type="term" value="F:ATP binding"/>
    <property type="evidence" value="ECO:0007669"/>
    <property type="project" value="UniProtKB-KW"/>
</dbReference>
<sequence length="369" mass="40818">MEEEQLRALLRDLDALKQRPDDTASIERMRERVLALMNPAAAAACAAAARSKIKDMSSEVVDSNPYSRLMALQRMGVVDNYERIRDYSVAIVGIGGVGSVAAEMLTRCGIGRLLLYDYDTVELANMNRLFFRPEQSYSLNITTVNGFETFLASLKARSSHERSTGVDLVLSCVDNYEARMVVNQACNELGQTWMESGCSIWSDRPREVCGFEYKGVVAGLLVQNALKYLLKFGQVSPYLGYNSLKDYFPTMEMRPNPQCSNPACVQRQKEYMEAKPARDAAAKAKMEAEASAADEGPIHLDNDWNISVLDDDDATTSSIRSSADILPEGLVRELPDADSYPEPPAPVSSSAIDDDLEELQRQLHALNSS</sequence>
<dbReference type="GO" id="GO:0071569">
    <property type="term" value="P:protein ufmylation"/>
    <property type="evidence" value="ECO:0007669"/>
    <property type="project" value="TreeGrafter"/>
</dbReference>
<keyword evidence="7" id="KW-0067">ATP-binding</keyword>
<dbReference type="PROSITE" id="PS00065">
    <property type="entry name" value="D_2_HYDROXYACID_DH_1"/>
    <property type="match status" value="1"/>
</dbReference>
<dbReference type="Pfam" id="PF00899">
    <property type="entry name" value="ThiF"/>
    <property type="match status" value="1"/>
</dbReference>
<evidence type="ECO:0000256" key="5">
    <source>
        <dbReference type="ARBA" id="ARBA00022786"/>
    </source>
</evidence>
<evidence type="ECO:0000313" key="11">
    <source>
        <dbReference type="Proteomes" id="UP001054889"/>
    </source>
</evidence>
<dbReference type="PANTHER" id="PTHR10953:SF9">
    <property type="entry name" value="UBIQUITIN-LIKE MODIFIER-ACTIVATING ENZYME 5"/>
    <property type="match status" value="1"/>
</dbReference>
<dbReference type="InterPro" id="IPR035985">
    <property type="entry name" value="Ubiquitin-activating_enz"/>
</dbReference>
<feature type="region of interest" description="Disordered" evidence="8">
    <location>
        <begin position="319"/>
        <end position="355"/>
    </location>
</feature>
<protein>
    <recommendedName>
        <fullName evidence="2">Ubiquitin-like modifier-activating enzyme 5</fullName>
    </recommendedName>
</protein>
<dbReference type="GO" id="GO:0071566">
    <property type="term" value="F:UFM1 activating enzyme activity"/>
    <property type="evidence" value="ECO:0007669"/>
    <property type="project" value="TreeGrafter"/>
</dbReference>
<evidence type="ECO:0000256" key="3">
    <source>
        <dbReference type="ARBA" id="ARBA00022723"/>
    </source>
</evidence>
<evidence type="ECO:0000256" key="6">
    <source>
        <dbReference type="ARBA" id="ARBA00022833"/>
    </source>
</evidence>
<reference evidence="10" key="1">
    <citation type="journal article" date="2018" name="DNA Res.">
        <title>Multiple hybrid de novo genome assembly of finger millet, an orphan allotetraploid crop.</title>
        <authorList>
            <person name="Hatakeyama M."/>
            <person name="Aluri S."/>
            <person name="Balachadran M.T."/>
            <person name="Sivarajan S.R."/>
            <person name="Patrignani A."/>
            <person name="Gruter S."/>
            <person name="Poveda L."/>
            <person name="Shimizu-Inatsugi R."/>
            <person name="Baeten J."/>
            <person name="Francoijs K.J."/>
            <person name="Nataraja K.N."/>
            <person name="Reddy Y.A.N."/>
            <person name="Phadnis S."/>
            <person name="Ravikumar R.L."/>
            <person name="Schlapbach R."/>
            <person name="Sreeman S.M."/>
            <person name="Shimizu K.K."/>
        </authorList>
    </citation>
    <scope>NUCLEOTIDE SEQUENCE</scope>
</reference>
<dbReference type="GO" id="GO:0005829">
    <property type="term" value="C:cytosol"/>
    <property type="evidence" value="ECO:0007669"/>
    <property type="project" value="TreeGrafter"/>
</dbReference>
<dbReference type="SUPFAM" id="SSF69572">
    <property type="entry name" value="Activating enzymes of the ubiquitin-like proteins"/>
    <property type="match status" value="1"/>
</dbReference>